<name>A0A8I0EWC7_9ACTN</name>
<reference evidence="1" key="1">
    <citation type="submission" date="2020-09" db="EMBL/GenBank/DDBJ databases">
        <title>Novel species in genus Aeromicrobium.</title>
        <authorList>
            <person name="Zhang G."/>
        </authorList>
    </citation>
    <scope>NUCLEOTIDE SEQUENCE</scope>
    <source>
        <strain evidence="1">Zg-636</strain>
    </source>
</reference>
<gene>
    <name evidence="1" type="ORF">IBG24_10410</name>
</gene>
<sequence length="162" mass="17012">MSSLLAASGCQEPSYDAERACSIPTDVVAAVLGTDRFSAPSERIERLPFTETSTRGSAGCRIDAGDVSLYAEALVLPSTEIPQREEVIRSESDSFALLDGIARADGRRGGWVCGSVAVSVELDGNRDADPSDMRAVIEAVADEAGCYTAPPRPWDPATTGTS</sequence>
<protein>
    <submittedName>
        <fullName evidence="1">Uncharacterized protein</fullName>
    </submittedName>
</protein>
<organism evidence="1 2">
    <name type="scientific">Aeromicrobium senzhongii</name>
    <dbReference type="NCBI Taxonomy" id="2663859"/>
    <lineage>
        <taxon>Bacteria</taxon>
        <taxon>Bacillati</taxon>
        <taxon>Actinomycetota</taxon>
        <taxon>Actinomycetes</taxon>
        <taxon>Propionibacteriales</taxon>
        <taxon>Nocardioidaceae</taxon>
        <taxon>Aeromicrobium</taxon>
    </lineage>
</organism>
<evidence type="ECO:0000313" key="1">
    <source>
        <dbReference type="EMBL" id="MBC9226729.1"/>
    </source>
</evidence>
<evidence type="ECO:0000313" key="2">
    <source>
        <dbReference type="Proteomes" id="UP000620591"/>
    </source>
</evidence>
<accession>A0A8I0EWC7</accession>
<comment type="caution">
    <text evidence="1">The sequence shown here is derived from an EMBL/GenBank/DDBJ whole genome shotgun (WGS) entry which is preliminary data.</text>
</comment>
<dbReference type="EMBL" id="JACTVM010000002">
    <property type="protein sequence ID" value="MBC9226729.1"/>
    <property type="molecule type" value="Genomic_DNA"/>
</dbReference>
<dbReference type="AlphaFoldDB" id="A0A8I0EWC7"/>
<dbReference type="Proteomes" id="UP000620591">
    <property type="component" value="Unassembled WGS sequence"/>
</dbReference>
<dbReference type="RefSeq" id="WP_187769487.1">
    <property type="nucleotide sequence ID" value="NZ_JACTVM010000002.1"/>
</dbReference>
<proteinExistence type="predicted"/>